<dbReference type="AlphaFoldDB" id="A0A2P2PRH3"/>
<evidence type="ECO:0000313" key="1">
    <source>
        <dbReference type="EMBL" id="MBX57326.1"/>
    </source>
</evidence>
<organism evidence="1">
    <name type="scientific">Rhizophora mucronata</name>
    <name type="common">Asiatic mangrove</name>
    <dbReference type="NCBI Taxonomy" id="61149"/>
    <lineage>
        <taxon>Eukaryota</taxon>
        <taxon>Viridiplantae</taxon>
        <taxon>Streptophyta</taxon>
        <taxon>Embryophyta</taxon>
        <taxon>Tracheophyta</taxon>
        <taxon>Spermatophyta</taxon>
        <taxon>Magnoliopsida</taxon>
        <taxon>eudicotyledons</taxon>
        <taxon>Gunneridae</taxon>
        <taxon>Pentapetalae</taxon>
        <taxon>rosids</taxon>
        <taxon>fabids</taxon>
        <taxon>Malpighiales</taxon>
        <taxon>Rhizophoraceae</taxon>
        <taxon>Rhizophora</taxon>
    </lineage>
</organism>
<dbReference type="EMBL" id="GGEC01076842">
    <property type="protein sequence ID" value="MBX57326.1"/>
    <property type="molecule type" value="Transcribed_RNA"/>
</dbReference>
<proteinExistence type="predicted"/>
<reference evidence="1" key="1">
    <citation type="submission" date="2018-02" db="EMBL/GenBank/DDBJ databases">
        <title>Rhizophora mucronata_Transcriptome.</title>
        <authorList>
            <person name="Meera S.P."/>
            <person name="Sreeshan A."/>
            <person name="Augustine A."/>
        </authorList>
    </citation>
    <scope>NUCLEOTIDE SEQUENCE</scope>
    <source>
        <tissue evidence="1">Leaf</tissue>
    </source>
</reference>
<accession>A0A2P2PRH3</accession>
<protein>
    <submittedName>
        <fullName evidence="1">Uncharacterized protein</fullName>
    </submittedName>
</protein>
<sequence length="44" mass="5112">MNANQNFLNLQKAQVSKYQKQVVTCSQLILSPLDNFLFIHLTFL</sequence>
<name>A0A2P2PRH3_RHIMU</name>